<dbReference type="Pfam" id="PF01674">
    <property type="entry name" value="Lipase_2"/>
    <property type="match status" value="1"/>
</dbReference>
<accession>A0ABV6Z5C8</accession>
<evidence type="ECO:0000313" key="5">
    <source>
        <dbReference type="Proteomes" id="UP001594351"/>
    </source>
</evidence>
<keyword evidence="1" id="KW-0645">Protease</keyword>
<name>A0ABV6Z5C8_UNCC1</name>
<dbReference type="InterPro" id="IPR008979">
    <property type="entry name" value="Galactose-bd-like_sf"/>
</dbReference>
<dbReference type="PANTHER" id="PTHR32015">
    <property type="entry name" value="FASTING INDUCED LIPASE"/>
    <property type="match status" value="1"/>
</dbReference>
<dbReference type="SUPFAM" id="SSF49785">
    <property type="entry name" value="Galactose-binding domain-like"/>
    <property type="match status" value="1"/>
</dbReference>
<evidence type="ECO:0000259" key="3">
    <source>
        <dbReference type="PROSITE" id="PS51829"/>
    </source>
</evidence>
<dbReference type="PANTHER" id="PTHR32015:SF1">
    <property type="entry name" value="LIPASE"/>
    <property type="match status" value="1"/>
</dbReference>
<comment type="caution">
    <text evidence="4">The sequence shown here is derived from an EMBL/GenBank/DDBJ whole genome shotgun (WGS) entry which is preliminary data.</text>
</comment>
<feature type="domain" description="P/Homo B" evidence="3">
    <location>
        <begin position="1"/>
        <end position="115"/>
    </location>
</feature>
<dbReference type="Proteomes" id="UP001594351">
    <property type="component" value="Unassembled WGS sequence"/>
</dbReference>
<organism evidence="4 5">
    <name type="scientific">candidate division CSSED10-310 bacterium</name>
    <dbReference type="NCBI Taxonomy" id="2855610"/>
    <lineage>
        <taxon>Bacteria</taxon>
        <taxon>Bacteria division CSSED10-310</taxon>
    </lineage>
</organism>
<keyword evidence="5" id="KW-1185">Reference proteome</keyword>
<dbReference type="InterPro" id="IPR029058">
    <property type="entry name" value="AB_hydrolase_fold"/>
</dbReference>
<dbReference type="Pfam" id="PF01483">
    <property type="entry name" value="P_proprotein"/>
    <property type="match status" value="1"/>
</dbReference>
<dbReference type="SUPFAM" id="SSF53474">
    <property type="entry name" value="alpha/beta-Hydrolases"/>
    <property type="match status" value="1"/>
</dbReference>
<dbReference type="Gene3D" id="3.40.50.1820">
    <property type="entry name" value="alpha/beta hydrolase"/>
    <property type="match status" value="1"/>
</dbReference>
<evidence type="ECO:0000256" key="2">
    <source>
        <dbReference type="ARBA" id="ARBA00022801"/>
    </source>
</evidence>
<sequence length="437" mass="47249">MKPYYLIIFIIGICFCFFQSAEIVLAAECQVTVDVAHSYIGDLTIVLITPSSQTVTLHDRAGGSTDNIQTTYTLNDWDGNHHGYWTLLVTDHADQDEGTLISWSVAATLPGGASLTATAQDTPLVIPDNDLQGILSYIVAVAAVTSDGITAHFRQWLSDQGYAADDFARDDLTGGSFGGRQAATDVIYHHPVIFIHGNSDKAIGTIPGQTGWSASLDYFLSQGYQTAELYATTWGPANAALTAYQYHSKEYLLRIRAFIQAVYDYTGTDKVDIIAHSMGVTLARKAIKGGFGHDAAAGGDYDLGAPLSDMIDTFVGIAGANQGLVSCYLAGGSTPTCSNTNGFYPGYLVGGLGPYGVSDILVNINENCNYEGDFIFTIWTTVDQFVGYGGLVYGEYTSQIPGQHGEKVFYTVPYGHFNLKDLTADYQWNMVKHHQLN</sequence>
<dbReference type="PROSITE" id="PS51829">
    <property type="entry name" value="P_HOMO_B"/>
    <property type="match status" value="1"/>
</dbReference>
<reference evidence="4 5" key="1">
    <citation type="submission" date="2024-09" db="EMBL/GenBank/DDBJ databases">
        <title>Laminarin stimulates single cell rates of sulfate reduction while oxygen inhibits transcriptomic activity in coastal marine sediment.</title>
        <authorList>
            <person name="Lindsay M."/>
            <person name="Orcutt B."/>
            <person name="Emerson D."/>
            <person name="Stepanauskas R."/>
            <person name="D'Angelo T."/>
        </authorList>
    </citation>
    <scope>NUCLEOTIDE SEQUENCE [LARGE SCALE GENOMIC DNA]</scope>
    <source>
        <strain evidence="4">SAG AM-311-K15</strain>
    </source>
</reference>
<dbReference type="EMBL" id="JBHPBY010000563">
    <property type="protein sequence ID" value="MFC1853655.1"/>
    <property type="molecule type" value="Genomic_DNA"/>
</dbReference>
<keyword evidence="2" id="KW-0378">Hydrolase</keyword>
<evidence type="ECO:0000313" key="4">
    <source>
        <dbReference type="EMBL" id="MFC1853655.1"/>
    </source>
</evidence>
<protein>
    <submittedName>
        <fullName evidence="4">Proprotein convertase P-domain-containing protein</fullName>
    </submittedName>
</protein>
<proteinExistence type="predicted"/>
<dbReference type="Gene3D" id="2.60.120.260">
    <property type="entry name" value="Galactose-binding domain-like"/>
    <property type="match status" value="1"/>
</dbReference>
<dbReference type="InterPro" id="IPR002918">
    <property type="entry name" value="Lipase_EstA/Esterase_EstB"/>
</dbReference>
<evidence type="ECO:0000256" key="1">
    <source>
        <dbReference type="ARBA" id="ARBA00022670"/>
    </source>
</evidence>
<dbReference type="InterPro" id="IPR002884">
    <property type="entry name" value="P_dom"/>
</dbReference>
<gene>
    <name evidence="4" type="ORF">ACFL27_26020</name>
</gene>